<name>A0AAP2CQ52_9RHOB</name>
<organism evidence="3 4">
    <name type="scientific">Harenicola maris</name>
    <dbReference type="NCBI Taxonomy" id="2841044"/>
    <lineage>
        <taxon>Bacteria</taxon>
        <taxon>Pseudomonadati</taxon>
        <taxon>Pseudomonadota</taxon>
        <taxon>Alphaproteobacteria</taxon>
        <taxon>Rhodobacterales</taxon>
        <taxon>Paracoccaceae</taxon>
        <taxon>Harenicola</taxon>
    </lineage>
</organism>
<keyword evidence="1" id="KW-0472">Membrane</keyword>
<dbReference type="EMBL" id="JADQAZ010000002">
    <property type="protein sequence ID" value="MBT0958269.1"/>
    <property type="molecule type" value="Genomic_DNA"/>
</dbReference>
<keyword evidence="4" id="KW-1185">Reference proteome</keyword>
<protein>
    <recommendedName>
        <fullName evidence="2">Ryanodine receptor Ryr domain-containing protein</fullName>
    </recommendedName>
</protein>
<dbReference type="RefSeq" id="WP_327794478.1">
    <property type="nucleotide sequence ID" value="NZ_JADQAZ010000002.1"/>
</dbReference>
<dbReference type="AlphaFoldDB" id="A0AAP2CQ52"/>
<evidence type="ECO:0000313" key="3">
    <source>
        <dbReference type="EMBL" id="MBT0958269.1"/>
    </source>
</evidence>
<evidence type="ECO:0000259" key="2">
    <source>
        <dbReference type="Pfam" id="PF02026"/>
    </source>
</evidence>
<dbReference type="Pfam" id="PF02026">
    <property type="entry name" value="RyR"/>
    <property type="match status" value="1"/>
</dbReference>
<accession>A0AAP2CQ52</accession>
<dbReference type="InterPro" id="IPR003032">
    <property type="entry name" value="Ryanodine_rcpt"/>
</dbReference>
<sequence length="578" mass="63058">MKWIGRFVAALRQGSGASFIILLACLTLVAGFSGWLAYLRAHPEITPFAVQEALFRAIKAFTLAGEYEQPGVWEHDWRLYLARWGGTFIAFAAVLRAAFLLFYRPLSRLRAALRRGHVVVIGDSKLLRAACEGWTRAGKRVTQHAGESYAARGGVLVLPAAVHGGARVLRASLSGAERVIVADASDAACAEIARDLAKSLPDVPVFALLDDPWLTNRIAHDRQSRAEGDLLTGISADAAMARAVLSAWPPYLQAQAMGAQRIHALIVGFDGLGSALMVDLLNSSLVSFLDRPMFTVIDPEAETRRKAFLARHPGIEDHVDLRFISEGIDRFDAPAIEALRHRTQDAPVTSVYIATSAQGAPLAHALALEAMARREDLLHAPIFLRAADSAGMNEVAPASFVAPRSLVPFGSYDQVLEASGLMAPAPDAAARAHHEAYETFMTGRPAQTPWAKLPERFRTSNRRAIQHIPAKLASAGFDLGGHLGVAQGLPVLKAGEALCQDAEVLDQLSRLEHDRWMMDRWLDGWRFAPERDDDRLLHPDLVPFDELSAQTQGYDTKFVEFLDDFLPRGAEGVARRGG</sequence>
<dbReference type="Gene3D" id="6.20.350.10">
    <property type="match status" value="1"/>
</dbReference>
<keyword evidence="1" id="KW-1133">Transmembrane helix</keyword>
<proteinExistence type="predicted"/>
<evidence type="ECO:0000313" key="4">
    <source>
        <dbReference type="Proteomes" id="UP001315686"/>
    </source>
</evidence>
<feature type="domain" description="Ryanodine receptor Ryr" evidence="2">
    <location>
        <begin position="503"/>
        <end position="557"/>
    </location>
</feature>
<keyword evidence="1" id="KW-0812">Transmembrane</keyword>
<dbReference type="PROSITE" id="PS51257">
    <property type="entry name" value="PROKAR_LIPOPROTEIN"/>
    <property type="match status" value="1"/>
</dbReference>
<feature type="transmembrane region" description="Helical" evidence="1">
    <location>
        <begin position="20"/>
        <end position="38"/>
    </location>
</feature>
<dbReference type="Proteomes" id="UP001315686">
    <property type="component" value="Unassembled WGS sequence"/>
</dbReference>
<comment type="caution">
    <text evidence="3">The sequence shown here is derived from an EMBL/GenBank/DDBJ whole genome shotgun (WGS) entry which is preliminary data.</text>
</comment>
<reference evidence="3 4" key="1">
    <citation type="journal article" date="2021" name="Arch. Microbiol.">
        <title>Harenicola maris gen. nov., sp. nov. isolated from the Sea of Japan shallow sediments.</title>
        <authorList>
            <person name="Romanenko L.A."/>
            <person name="Kurilenko V.V."/>
            <person name="Chernysheva N.Y."/>
            <person name="Tekutyeva L.A."/>
            <person name="Velansky P.V."/>
            <person name="Svetashev V.I."/>
            <person name="Isaeva M.P."/>
        </authorList>
    </citation>
    <scope>NUCLEOTIDE SEQUENCE [LARGE SCALE GENOMIC DNA]</scope>
    <source>
        <strain evidence="3 4">KMM 3653</strain>
    </source>
</reference>
<evidence type="ECO:0000256" key="1">
    <source>
        <dbReference type="SAM" id="Phobius"/>
    </source>
</evidence>
<gene>
    <name evidence="3" type="ORF">IV417_12800</name>
</gene>
<feature type="transmembrane region" description="Helical" evidence="1">
    <location>
        <begin position="81"/>
        <end position="103"/>
    </location>
</feature>